<dbReference type="InterPro" id="IPR028098">
    <property type="entry name" value="Glyco_trans_4-like_N"/>
</dbReference>
<gene>
    <name evidence="6" type="ORF">H7I77_23835</name>
    <name evidence="5" type="ORF">RMCN_4315</name>
</gene>
<evidence type="ECO:0000313" key="5">
    <source>
        <dbReference type="EMBL" id="GAT11182.1"/>
    </source>
</evidence>
<dbReference type="RefSeq" id="WP_067393515.1">
    <property type="nucleotide sequence ID" value="NZ_BCTA01000063.1"/>
</dbReference>
<dbReference type="CDD" id="cd03809">
    <property type="entry name" value="GT4_MtfB-like"/>
    <property type="match status" value="1"/>
</dbReference>
<evidence type="ECO:0000313" key="8">
    <source>
        <dbReference type="Proteomes" id="UP001207528"/>
    </source>
</evidence>
<comment type="caution">
    <text evidence="6">The sequence shown here is derived from an EMBL/GenBank/DDBJ whole genome shotgun (WGS) entry which is preliminary data.</text>
</comment>
<dbReference type="Proteomes" id="UP001207528">
    <property type="component" value="Unassembled WGS sequence"/>
</dbReference>
<evidence type="ECO:0000313" key="6">
    <source>
        <dbReference type="EMBL" id="MCV7026346.1"/>
    </source>
</evidence>
<keyword evidence="1" id="KW-0328">Glycosyltransferase</keyword>
<keyword evidence="2 5" id="KW-0808">Transferase</keyword>
<evidence type="ECO:0000259" key="4">
    <source>
        <dbReference type="Pfam" id="PF13439"/>
    </source>
</evidence>
<dbReference type="PANTHER" id="PTHR46401">
    <property type="entry name" value="GLYCOSYLTRANSFERASE WBBK-RELATED"/>
    <property type="match status" value="1"/>
</dbReference>
<evidence type="ECO:0000259" key="3">
    <source>
        <dbReference type="Pfam" id="PF00534"/>
    </source>
</evidence>
<dbReference type="SUPFAM" id="SSF53756">
    <property type="entry name" value="UDP-Glycosyltransferase/glycogen phosphorylase"/>
    <property type="match status" value="1"/>
</dbReference>
<dbReference type="InterPro" id="IPR001296">
    <property type="entry name" value="Glyco_trans_1"/>
</dbReference>
<dbReference type="EMBL" id="BCTA01000063">
    <property type="protein sequence ID" value="GAT11182.1"/>
    <property type="molecule type" value="Genomic_DNA"/>
</dbReference>
<name>A0AAW5SS49_MYCNV</name>
<dbReference type="Pfam" id="PF00534">
    <property type="entry name" value="Glycos_transf_1"/>
    <property type="match status" value="1"/>
</dbReference>
<evidence type="ECO:0000313" key="7">
    <source>
        <dbReference type="Proteomes" id="UP000069773"/>
    </source>
</evidence>
<reference evidence="5 7" key="1">
    <citation type="journal article" date="2016" name="Genome Announc.">
        <title>Draft Genome Sequences of Five Rapidly Growing Mycobacterium Species, M. thermoresistibile, M. fortuitum subsp. acetamidolyticum, M. canariasense, M. brisbanense, and M. novocastrense.</title>
        <authorList>
            <person name="Katahira K."/>
            <person name="Ogura Y."/>
            <person name="Gotoh Y."/>
            <person name="Hayashi T."/>
        </authorList>
    </citation>
    <scope>NUCLEOTIDE SEQUENCE [LARGE SCALE GENOMIC DNA]</scope>
    <source>
        <strain evidence="5 7">JCM18114</strain>
    </source>
</reference>
<sequence>MPVNGGGGVDLLFDARHIEQSGIGTYISKQIPMLQEHFATRGLSLAILGNSDDFADLAPTTTLVRSQPGDAPMYSVQEQRAWDDALARVRPRAVWVPHYPFPLSLLRPRNRGIALFMTVHDAIHVVPAAVSGQNWVRRSYARTMLGIDVRRCAQIFAVSEATAGTLRELFAGAPLTVAPQPIDPRWLADVDTALSPVAAPYLAYVGNTQRHKNLPLLLKAYRQVARDIPQRLVIAGGGALVRSSDDRIRPLVDDLGDRVDMVGRVSFETLRALVARADLLVMPSLMEGAGLPPLEAMASQTAVLASDIPALRETCGSGAEFFDPHDAAGLARLIRHYALDELARSGLAQRGWRHVTDRQSRLSFTVAVEAIGAYLVERR</sequence>
<dbReference type="Proteomes" id="UP000069773">
    <property type="component" value="Unassembled WGS sequence"/>
</dbReference>
<organism evidence="6 8">
    <name type="scientific">Mycolicibacterium novocastrense</name>
    <name type="common">Mycobacterium novocastrense</name>
    <dbReference type="NCBI Taxonomy" id="59813"/>
    <lineage>
        <taxon>Bacteria</taxon>
        <taxon>Bacillati</taxon>
        <taxon>Actinomycetota</taxon>
        <taxon>Actinomycetes</taxon>
        <taxon>Mycobacteriales</taxon>
        <taxon>Mycobacteriaceae</taxon>
        <taxon>Mycolicibacterium</taxon>
    </lineage>
</organism>
<dbReference type="AlphaFoldDB" id="A0AAW5SS49"/>
<keyword evidence="7" id="KW-1185">Reference proteome</keyword>
<dbReference type="Gene3D" id="3.40.50.2000">
    <property type="entry name" value="Glycogen Phosphorylase B"/>
    <property type="match status" value="2"/>
</dbReference>
<dbReference type="GO" id="GO:0016757">
    <property type="term" value="F:glycosyltransferase activity"/>
    <property type="evidence" value="ECO:0007669"/>
    <property type="project" value="UniProtKB-KW"/>
</dbReference>
<dbReference type="PANTHER" id="PTHR46401:SF2">
    <property type="entry name" value="GLYCOSYLTRANSFERASE WBBK-RELATED"/>
    <property type="match status" value="1"/>
</dbReference>
<reference evidence="6" key="3">
    <citation type="journal article" date="2022" name="BMC Genomics">
        <title>Comparative genome analysis of mycobacteria focusing on tRNA and non-coding RNA.</title>
        <authorList>
            <person name="Behra P.R.K."/>
            <person name="Pettersson B.M.F."/>
            <person name="Ramesh M."/>
            <person name="Das S."/>
            <person name="Dasgupta S."/>
            <person name="Kirsebom L.A."/>
        </authorList>
    </citation>
    <scope>NUCLEOTIDE SEQUENCE</scope>
    <source>
        <strain evidence="6">DSM 44203</strain>
    </source>
</reference>
<evidence type="ECO:0000256" key="1">
    <source>
        <dbReference type="ARBA" id="ARBA00022676"/>
    </source>
</evidence>
<dbReference type="EMBL" id="JACKTI010000063">
    <property type="protein sequence ID" value="MCV7026346.1"/>
    <property type="molecule type" value="Genomic_DNA"/>
</dbReference>
<accession>A0AAW5SS49</accession>
<feature type="domain" description="Glycosyl transferase family 1" evidence="3">
    <location>
        <begin position="199"/>
        <end position="346"/>
    </location>
</feature>
<feature type="domain" description="Glycosyltransferase subfamily 4-like N-terminal" evidence="4">
    <location>
        <begin position="37"/>
        <end position="184"/>
    </location>
</feature>
<evidence type="ECO:0000256" key="2">
    <source>
        <dbReference type="ARBA" id="ARBA00022679"/>
    </source>
</evidence>
<reference evidence="6" key="2">
    <citation type="submission" date="2020-07" db="EMBL/GenBank/DDBJ databases">
        <authorList>
            <person name="Pettersson B.M.F."/>
            <person name="Behra P.R.K."/>
            <person name="Ramesh M."/>
            <person name="Das S."/>
            <person name="Dasgupta S."/>
            <person name="Kirsebom L.A."/>
        </authorList>
    </citation>
    <scope>NUCLEOTIDE SEQUENCE</scope>
    <source>
        <strain evidence="6">DSM 44203</strain>
    </source>
</reference>
<dbReference type="Pfam" id="PF13439">
    <property type="entry name" value="Glyco_transf_4"/>
    <property type="match status" value="1"/>
</dbReference>
<proteinExistence type="predicted"/>
<protein>
    <submittedName>
        <fullName evidence="5">Glycosyl transferase, group 1</fullName>
    </submittedName>
    <submittedName>
        <fullName evidence="6">Glycosyltransferase family 4 protein</fullName>
    </submittedName>
</protein>